<dbReference type="EMBL" id="ML994657">
    <property type="protein sequence ID" value="KAF2180602.1"/>
    <property type="molecule type" value="Genomic_DNA"/>
</dbReference>
<proteinExistence type="predicted"/>
<dbReference type="PANTHER" id="PTHR42085:SF2">
    <property type="entry name" value="F-BOX DOMAIN-CONTAINING PROTEIN"/>
    <property type="match status" value="1"/>
</dbReference>
<organism evidence="2 3">
    <name type="scientific">Zopfia rhizophila CBS 207.26</name>
    <dbReference type="NCBI Taxonomy" id="1314779"/>
    <lineage>
        <taxon>Eukaryota</taxon>
        <taxon>Fungi</taxon>
        <taxon>Dikarya</taxon>
        <taxon>Ascomycota</taxon>
        <taxon>Pezizomycotina</taxon>
        <taxon>Dothideomycetes</taxon>
        <taxon>Dothideomycetes incertae sedis</taxon>
        <taxon>Zopfiaceae</taxon>
        <taxon>Zopfia</taxon>
    </lineage>
</organism>
<keyword evidence="3" id="KW-1185">Reference proteome</keyword>
<name>A0A6A6DQE7_9PEZI</name>
<gene>
    <name evidence="2" type="ORF">K469DRAFT_692793</name>
</gene>
<sequence length="315" mass="36281">MARQKARKPVFRNSKSSFPFLHLPAELRLRIYHFVLPHSLQISFDRGIYTWYRPRLPWRVRAKDDEGKCCFGVDATTSLFRVNKFVSNEAKAVLYGENEFLFDIDGQGGSPHWPIMRKIFGPLGEPDRLDVLRNLRKVELVLRLSRADRWAHRRHCARLQHFAEALGGKDGADSGMLKHLKVRFDSQVRYVCGCRAKTIYVKSTKYMYALESLTHLRGIEKAEVLGVDDWFAKCLEKAITGTGGEVQEIDYPYLVVKRKANGGQRKKRVTQTTRAWYQPKLNWDEFADRNGIKSSKDVEMQDAGAGPSRGKELPY</sequence>
<accession>A0A6A6DQE7</accession>
<dbReference type="AlphaFoldDB" id="A0A6A6DQE7"/>
<dbReference type="OrthoDB" id="5413827at2759"/>
<dbReference type="InterPro" id="IPR038883">
    <property type="entry name" value="AN11006-like"/>
</dbReference>
<evidence type="ECO:0000313" key="3">
    <source>
        <dbReference type="Proteomes" id="UP000800200"/>
    </source>
</evidence>
<feature type="region of interest" description="Disordered" evidence="1">
    <location>
        <begin position="293"/>
        <end position="315"/>
    </location>
</feature>
<protein>
    <recommendedName>
        <fullName evidence="4">F-box domain-containing protein</fullName>
    </recommendedName>
</protein>
<reference evidence="2" key="1">
    <citation type="journal article" date="2020" name="Stud. Mycol.">
        <title>101 Dothideomycetes genomes: a test case for predicting lifestyles and emergence of pathogens.</title>
        <authorList>
            <person name="Haridas S."/>
            <person name="Albert R."/>
            <person name="Binder M."/>
            <person name="Bloem J."/>
            <person name="Labutti K."/>
            <person name="Salamov A."/>
            <person name="Andreopoulos B."/>
            <person name="Baker S."/>
            <person name="Barry K."/>
            <person name="Bills G."/>
            <person name="Bluhm B."/>
            <person name="Cannon C."/>
            <person name="Castanera R."/>
            <person name="Culley D."/>
            <person name="Daum C."/>
            <person name="Ezra D."/>
            <person name="Gonzalez J."/>
            <person name="Henrissat B."/>
            <person name="Kuo A."/>
            <person name="Liang C."/>
            <person name="Lipzen A."/>
            <person name="Lutzoni F."/>
            <person name="Magnuson J."/>
            <person name="Mondo S."/>
            <person name="Nolan M."/>
            <person name="Ohm R."/>
            <person name="Pangilinan J."/>
            <person name="Park H.-J."/>
            <person name="Ramirez L."/>
            <person name="Alfaro M."/>
            <person name="Sun H."/>
            <person name="Tritt A."/>
            <person name="Yoshinaga Y."/>
            <person name="Zwiers L.-H."/>
            <person name="Turgeon B."/>
            <person name="Goodwin S."/>
            <person name="Spatafora J."/>
            <person name="Crous P."/>
            <person name="Grigoriev I."/>
        </authorList>
    </citation>
    <scope>NUCLEOTIDE SEQUENCE</scope>
    <source>
        <strain evidence="2">CBS 207.26</strain>
    </source>
</reference>
<evidence type="ECO:0008006" key="4">
    <source>
        <dbReference type="Google" id="ProtNLM"/>
    </source>
</evidence>
<dbReference type="PANTHER" id="PTHR42085">
    <property type="entry name" value="F-BOX DOMAIN-CONTAINING PROTEIN"/>
    <property type="match status" value="1"/>
</dbReference>
<evidence type="ECO:0000313" key="2">
    <source>
        <dbReference type="EMBL" id="KAF2180602.1"/>
    </source>
</evidence>
<dbReference type="Proteomes" id="UP000800200">
    <property type="component" value="Unassembled WGS sequence"/>
</dbReference>
<evidence type="ECO:0000256" key="1">
    <source>
        <dbReference type="SAM" id="MobiDB-lite"/>
    </source>
</evidence>